<accession>R7ZWX6</accession>
<reference evidence="1 2" key="1">
    <citation type="submission" date="2013-02" db="EMBL/GenBank/DDBJ databases">
        <title>A novel strain isolated from Lonar lake, Maharashtra, India.</title>
        <authorList>
            <person name="Singh A."/>
        </authorList>
    </citation>
    <scope>NUCLEOTIDE SEQUENCE [LARGE SCALE GENOMIC DNA]</scope>
    <source>
        <strain evidence="1 2">AK24</strain>
    </source>
</reference>
<proteinExistence type="predicted"/>
<sequence>MLLYGGVEEGWITGKTLPDHWWLKADRIVESEMAKLKKS</sequence>
<keyword evidence="2" id="KW-1185">Reference proteome</keyword>
<gene>
    <name evidence="1" type="ORF">ADIS_0815</name>
</gene>
<dbReference type="Proteomes" id="UP000013909">
    <property type="component" value="Unassembled WGS sequence"/>
</dbReference>
<protein>
    <submittedName>
        <fullName evidence="1">Uncharacterized protein</fullName>
    </submittedName>
</protein>
<evidence type="ECO:0000313" key="1">
    <source>
        <dbReference type="EMBL" id="EON78641.1"/>
    </source>
</evidence>
<organism evidence="1 2">
    <name type="scientific">Lunatimonas lonarensis</name>
    <dbReference type="NCBI Taxonomy" id="1232681"/>
    <lineage>
        <taxon>Bacteria</taxon>
        <taxon>Pseudomonadati</taxon>
        <taxon>Bacteroidota</taxon>
        <taxon>Cytophagia</taxon>
        <taxon>Cytophagales</taxon>
        <taxon>Cyclobacteriaceae</taxon>
    </lineage>
</organism>
<dbReference type="AlphaFoldDB" id="R7ZWX6"/>
<dbReference type="STRING" id="1232681.ADIS_0815"/>
<evidence type="ECO:0000313" key="2">
    <source>
        <dbReference type="Proteomes" id="UP000013909"/>
    </source>
</evidence>
<dbReference type="EMBL" id="AQHR01000025">
    <property type="protein sequence ID" value="EON78641.1"/>
    <property type="molecule type" value="Genomic_DNA"/>
</dbReference>
<comment type="caution">
    <text evidence="1">The sequence shown here is derived from an EMBL/GenBank/DDBJ whole genome shotgun (WGS) entry which is preliminary data.</text>
</comment>
<name>R7ZWX6_9BACT</name>